<comment type="caution">
    <text evidence="2">The sequence shown here is derived from an EMBL/GenBank/DDBJ whole genome shotgun (WGS) entry which is preliminary data.</text>
</comment>
<protein>
    <submittedName>
        <fullName evidence="2">Attractin-like protein 1</fullName>
    </submittedName>
</protein>
<sequence>MLRGGCRSARSDSPAAEGESRCRCRGPSKKYGFPPHGIAIASALVDTSQQRLMDFKERGLGLKYRKHTVLHQGTCIKDCSI</sequence>
<dbReference type="EMBL" id="SRLO01002007">
    <property type="protein sequence ID" value="TNN34258.1"/>
    <property type="molecule type" value="Genomic_DNA"/>
</dbReference>
<accession>A0A4Z2EZP7</accession>
<evidence type="ECO:0000313" key="2">
    <source>
        <dbReference type="EMBL" id="TNN34258.1"/>
    </source>
</evidence>
<name>A0A4Z2EZP7_9TELE</name>
<dbReference type="Proteomes" id="UP000314294">
    <property type="component" value="Unassembled WGS sequence"/>
</dbReference>
<feature type="region of interest" description="Disordered" evidence="1">
    <location>
        <begin position="1"/>
        <end position="24"/>
    </location>
</feature>
<evidence type="ECO:0000313" key="3">
    <source>
        <dbReference type="Proteomes" id="UP000314294"/>
    </source>
</evidence>
<keyword evidence="3" id="KW-1185">Reference proteome</keyword>
<gene>
    <name evidence="2" type="primary">ATRNL1_0</name>
    <name evidence="2" type="ORF">EYF80_055578</name>
</gene>
<organism evidence="2 3">
    <name type="scientific">Liparis tanakae</name>
    <name type="common">Tanaka's snailfish</name>
    <dbReference type="NCBI Taxonomy" id="230148"/>
    <lineage>
        <taxon>Eukaryota</taxon>
        <taxon>Metazoa</taxon>
        <taxon>Chordata</taxon>
        <taxon>Craniata</taxon>
        <taxon>Vertebrata</taxon>
        <taxon>Euteleostomi</taxon>
        <taxon>Actinopterygii</taxon>
        <taxon>Neopterygii</taxon>
        <taxon>Teleostei</taxon>
        <taxon>Neoteleostei</taxon>
        <taxon>Acanthomorphata</taxon>
        <taxon>Eupercaria</taxon>
        <taxon>Perciformes</taxon>
        <taxon>Cottioidei</taxon>
        <taxon>Cottales</taxon>
        <taxon>Liparidae</taxon>
        <taxon>Liparis</taxon>
    </lineage>
</organism>
<proteinExistence type="predicted"/>
<evidence type="ECO:0000256" key="1">
    <source>
        <dbReference type="SAM" id="MobiDB-lite"/>
    </source>
</evidence>
<reference evidence="2 3" key="1">
    <citation type="submission" date="2019-03" db="EMBL/GenBank/DDBJ databases">
        <title>First draft genome of Liparis tanakae, snailfish: a comprehensive survey of snailfish specific genes.</title>
        <authorList>
            <person name="Kim W."/>
            <person name="Song I."/>
            <person name="Jeong J.-H."/>
            <person name="Kim D."/>
            <person name="Kim S."/>
            <person name="Ryu S."/>
            <person name="Song J.Y."/>
            <person name="Lee S.K."/>
        </authorList>
    </citation>
    <scope>NUCLEOTIDE SEQUENCE [LARGE SCALE GENOMIC DNA]</scope>
    <source>
        <tissue evidence="2">Muscle</tissue>
    </source>
</reference>
<dbReference type="OrthoDB" id="9998912at2759"/>
<dbReference type="AlphaFoldDB" id="A0A4Z2EZP7"/>